<dbReference type="InterPro" id="IPR038286">
    <property type="entry name" value="IPK_sf"/>
</dbReference>
<evidence type="ECO:0000256" key="2">
    <source>
        <dbReference type="ARBA" id="ARBA00022679"/>
    </source>
</evidence>
<feature type="compositionally biased region" description="Low complexity" evidence="5">
    <location>
        <begin position="498"/>
        <end position="519"/>
    </location>
</feature>
<dbReference type="GO" id="GO:0032958">
    <property type="term" value="P:inositol phosphate biosynthetic process"/>
    <property type="evidence" value="ECO:0007669"/>
    <property type="project" value="InterPro"/>
</dbReference>
<proteinExistence type="inferred from homology"/>
<gene>
    <name evidence="6" type="ORF">POCULU_LOCUS4511</name>
</gene>
<dbReference type="EC" id="2.7.-.-" evidence="4"/>
<evidence type="ECO:0000256" key="3">
    <source>
        <dbReference type="ARBA" id="ARBA00022777"/>
    </source>
</evidence>
<comment type="caution">
    <text evidence="6">The sequence shown here is derived from an EMBL/GenBank/DDBJ whole genome shotgun (WGS) entry which is preliminary data.</text>
</comment>
<keyword evidence="3 4" id="KW-0418">Kinase</keyword>
<feature type="compositionally biased region" description="Acidic residues" evidence="5">
    <location>
        <begin position="404"/>
        <end position="419"/>
    </location>
</feature>
<evidence type="ECO:0000256" key="5">
    <source>
        <dbReference type="SAM" id="MobiDB-lite"/>
    </source>
</evidence>
<dbReference type="GO" id="GO:0000824">
    <property type="term" value="F:inositol-1,4,5,6-tetrakisphosphate 3-kinase activity"/>
    <property type="evidence" value="ECO:0007669"/>
    <property type="project" value="TreeGrafter"/>
</dbReference>
<evidence type="ECO:0000313" key="7">
    <source>
        <dbReference type="Proteomes" id="UP000789572"/>
    </source>
</evidence>
<organism evidence="6 7">
    <name type="scientific">Paraglomus occultum</name>
    <dbReference type="NCBI Taxonomy" id="144539"/>
    <lineage>
        <taxon>Eukaryota</taxon>
        <taxon>Fungi</taxon>
        <taxon>Fungi incertae sedis</taxon>
        <taxon>Mucoromycota</taxon>
        <taxon>Glomeromycotina</taxon>
        <taxon>Glomeromycetes</taxon>
        <taxon>Paraglomerales</taxon>
        <taxon>Paraglomeraceae</taxon>
        <taxon>Paraglomus</taxon>
    </lineage>
</organism>
<feature type="region of interest" description="Disordered" evidence="5">
    <location>
        <begin position="40"/>
        <end position="80"/>
    </location>
</feature>
<feature type="compositionally biased region" description="Polar residues" evidence="5">
    <location>
        <begin position="67"/>
        <end position="80"/>
    </location>
</feature>
<feature type="region of interest" description="Disordered" evidence="5">
    <location>
        <begin position="470"/>
        <end position="521"/>
    </location>
</feature>
<dbReference type="SUPFAM" id="SSF56104">
    <property type="entry name" value="SAICAR synthase-like"/>
    <property type="match status" value="1"/>
</dbReference>
<feature type="region of interest" description="Disordered" evidence="5">
    <location>
        <begin position="442"/>
        <end position="461"/>
    </location>
</feature>
<keyword evidence="2 4" id="KW-0808">Transferase</keyword>
<evidence type="ECO:0000313" key="6">
    <source>
        <dbReference type="EMBL" id="CAG8540508.1"/>
    </source>
</evidence>
<dbReference type="EMBL" id="CAJVPJ010000590">
    <property type="protein sequence ID" value="CAG8540508.1"/>
    <property type="molecule type" value="Genomic_DNA"/>
</dbReference>
<keyword evidence="7" id="KW-1185">Reference proteome</keyword>
<dbReference type="PANTHER" id="PTHR12400:SF21">
    <property type="entry name" value="KINASE"/>
    <property type="match status" value="1"/>
</dbReference>
<dbReference type="AlphaFoldDB" id="A0A9N9APQ2"/>
<dbReference type="GO" id="GO:0008440">
    <property type="term" value="F:inositol-1,4,5-trisphosphate 3-kinase activity"/>
    <property type="evidence" value="ECO:0007669"/>
    <property type="project" value="TreeGrafter"/>
</dbReference>
<evidence type="ECO:0000256" key="1">
    <source>
        <dbReference type="ARBA" id="ARBA00007374"/>
    </source>
</evidence>
<dbReference type="Gene3D" id="3.30.470.160">
    <property type="entry name" value="Inositol polyphosphate kinase"/>
    <property type="match status" value="1"/>
</dbReference>
<protein>
    <recommendedName>
        <fullName evidence="4">Kinase</fullName>
        <ecNumber evidence="4">2.7.-.-</ecNumber>
    </recommendedName>
</protein>
<reference evidence="6" key="1">
    <citation type="submission" date="2021-06" db="EMBL/GenBank/DDBJ databases">
        <authorList>
            <person name="Kallberg Y."/>
            <person name="Tangrot J."/>
            <person name="Rosling A."/>
        </authorList>
    </citation>
    <scope>NUCLEOTIDE SEQUENCE</scope>
    <source>
        <strain evidence="6">IA702</strain>
    </source>
</reference>
<feature type="region of interest" description="Disordered" evidence="5">
    <location>
        <begin position="357"/>
        <end position="437"/>
    </location>
</feature>
<evidence type="ECO:0000256" key="4">
    <source>
        <dbReference type="RuleBase" id="RU363090"/>
    </source>
</evidence>
<accession>A0A9N9APQ2</accession>
<dbReference type="GO" id="GO:0005737">
    <property type="term" value="C:cytoplasm"/>
    <property type="evidence" value="ECO:0007669"/>
    <property type="project" value="TreeGrafter"/>
</dbReference>
<dbReference type="Proteomes" id="UP000789572">
    <property type="component" value="Unassembled WGS sequence"/>
</dbReference>
<feature type="compositionally biased region" description="Polar residues" evidence="5">
    <location>
        <begin position="40"/>
        <end position="57"/>
    </location>
</feature>
<sequence length="785" mass="87290">MLTLRDTATTALSSASYCEHYRPSSHLVHSEATMTSLSNISIPTSHSDSVSRSQLTSVRRKRHSLGPASQDTKAPRTQATKVCSLKSQPLLDVKELQVTNTVHSGRKTSISLNLFKPSLTDSESQSPAFMITDSKPISATANQSFSPSSNHSSDYFSNTTQTCDSDTDFFENDDEEDDIKDDDFALFTMSGSPAAVPLTPFANQVGGHTSFLRFSRRAVCKPLARRENQFYEILEMQHPELLSFVPKYLGVLNVTYREEEGVGSMPEVSLERNKHLLPKWFLKKVERNNISDNFSKVHKDTHEKYLSSTLHGSTRVNKKLQQQVLQEVFSPRALRARMQQSQAVNNQSSVFRRHSMTSLSTLKPLESSKPGMSRSYTESGATEDNEKIVRRSSSSPGSAIEDVMGVDENLDDGIDDDMCDEKSGIDIPDSGKTQGRLSIVDNEQPDSEEYSTAFKSSPTLSETQSVFDMGEDSPRFLSSLSPSQSSPTRHTPASTLTPSSFPEISFSSSSPPASSSSSPWAKTNNPWSLHCYTAQLSKLQGNNADKQNTQQFILLEDLTEGLQYPCVLDLKMGTRQHGVDVSPEKRISQMQKCAKTTSATLGVRICGMQVYKTTTHEFEFQDKYYGRTLKPETFVMALANFLHNGEHILTHHIPTIVRKLRCLAKIIRSLDNYRFYASSLLLIYDGNEANSSEIDIKIIDFAHCTTGNDHRPEEVRYPPTHKGFDIGYLVGLKNLCRSFEIIFKDATGESLGDIGEAEGDVFKGIMTPSEEALGGIRLERKASLE</sequence>
<dbReference type="GO" id="GO:0046854">
    <property type="term" value="P:phosphatidylinositol phosphate biosynthetic process"/>
    <property type="evidence" value="ECO:0007669"/>
    <property type="project" value="TreeGrafter"/>
</dbReference>
<dbReference type="Pfam" id="PF03770">
    <property type="entry name" value="IPK"/>
    <property type="match status" value="1"/>
</dbReference>
<dbReference type="GO" id="GO:0005634">
    <property type="term" value="C:nucleus"/>
    <property type="evidence" value="ECO:0007669"/>
    <property type="project" value="TreeGrafter"/>
</dbReference>
<comment type="similarity">
    <text evidence="1 4">Belongs to the inositol phosphokinase (IPK) family.</text>
</comment>
<dbReference type="PANTHER" id="PTHR12400">
    <property type="entry name" value="INOSITOL POLYPHOSPHATE KINASE"/>
    <property type="match status" value="1"/>
</dbReference>
<feature type="compositionally biased region" description="Polar residues" evidence="5">
    <location>
        <begin position="488"/>
        <end position="497"/>
    </location>
</feature>
<dbReference type="OrthoDB" id="2573163at2759"/>
<feature type="compositionally biased region" description="Low complexity" evidence="5">
    <location>
        <begin position="475"/>
        <end position="487"/>
    </location>
</feature>
<name>A0A9N9APQ2_9GLOM</name>
<dbReference type="InterPro" id="IPR005522">
    <property type="entry name" value="IPK"/>
</dbReference>